<evidence type="ECO:0000313" key="6">
    <source>
        <dbReference type="Proteomes" id="UP000824469"/>
    </source>
</evidence>
<evidence type="ECO:0000313" key="5">
    <source>
        <dbReference type="EMBL" id="KAH9296659.1"/>
    </source>
</evidence>
<dbReference type="Proteomes" id="UP000824469">
    <property type="component" value="Unassembled WGS sequence"/>
</dbReference>
<feature type="region of interest" description="Disordered" evidence="2">
    <location>
        <begin position="332"/>
        <end position="362"/>
    </location>
</feature>
<feature type="compositionally biased region" description="Low complexity" evidence="2">
    <location>
        <begin position="425"/>
        <end position="435"/>
    </location>
</feature>
<protein>
    <recommendedName>
        <fullName evidence="4">Aminotransferase-like plant mobile domain-containing protein</fullName>
    </recommendedName>
</protein>
<feature type="domain" description="Aminotransferase-like plant mobile" evidence="4">
    <location>
        <begin position="7"/>
        <end position="247"/>
    </location>
</feature>
<feature type="region of interest" description="Disordered" evidence="2">
    <location>
        <begin position="411"/>
        <end position="456"/>
    </location>
</feature>
<feature type="region of interest" description="Disordered" evidence="2">
    <location>
        <begin position="193"/>
        <end position="228"/>
    </location>
</feature>
<gene>
    <name evidence="5" type="ORF">KI387_044239</name>
</gene>
<sequence length="456" mass="50215">MYRAHRHETRLAMLMMIGITCFTLSDSEGGRFPRALMGVLLEMVEEHTCYAWAPVYLVQLYRELWGYRRMRRFGICSTFLLHCWAYEHIICIRPVGLPQQPGPQVIYRYGFQRWLGVVGQPRAVLAGRDVAYYRHLLEGLTAVDIVWRPYRGHHPHGGARLQLRLIQYTFWIAGRRPGEYERIPLERVRRQMGLRQDEPPPFPQYRRDDVEAPLPTPQPLDPDWVAERPADDTVDDAGCTGAYMVWWAGQRAARVAQPAQPDLAAVTAERDQLRGQVQLLQGQLAAAQAQIGVLQGQLAQAQVQAQAAPPPAAQPQVQVQVQAVVPAAAQVPAPPPAAAQPQPQAQVQIPPPAAAQPQAPPAQAQGVLVLGARGPAPAPSVARERYMEVRAEARYYQDILDGTGVEYQPYAAHRAETSHSQRSQGGAATAGVSVTGRRREAPQGPAGRGAEGGGES</sequence>
<keyword evidence="6" id="KW-1185">Reference proteome</keyword>
<feature type="compositionally biased region" description="Pro residues" evidence="2">
    <location>
        <begin position="349"/>
        <end position="360"/>
    </location>
</feature>
<keyword evidence="3" id="KW-0732">Signal</keyword>
<dbReference type="GO" id="GO:0010073">
    <property type="term" value="P:meristem maintenance"/>
    <property type="evidence" value="ECO:0007669"/>
    <property type="project" value="InterPro"/>
</dbReference>
<organism evidence="5 6">
    <name type="scientific">Taxus chinensis</name>
    <name type="common">Chinese yew</name>
    <name type="synonym">Taxus wallichiana var. chinensis</name>
    <dbReference type="NCBI Taxonomy" id="29808"/>
    <lineage>
        <taxon>Eukaryota</taxon>
        <taxon>Viridiplantae</taxon>
        <taxon>Streptophyta</taxon>
        <taxon>Embryophyta</taxon>
        <taxon>Tracheophyta</taxon>
        <taxon>Spermatophyta</taxon>
        <taxon>Pinopsida</taxon>
        <taxon>Pinidae</taxon>
        <taxon>Conifers II</taxon>
        <taxon>Cupressales</taxon>
        <taxon>Taxaceae</taxon>
        <taxon>Taxus</taxon>
    </lineage>
</organism>
<accession>A0AA38CF88</accession>
<reference evidence="5 6" key="1">
    <citation type="journal article" date="2021" name="Nat. Plants">
        <title>The Taxus genome provides insights into paclitaxel biosynthesis.</title>
        <authorList>
            <person name="Xiong X."/>
            <person name="Gou J."/>
            <person name="Liao Q."/>
            <person name="Li Y."/>
            <person name="Zhou Q."/>
            <person name="Bi G."/>
            <person name="Li C."/>
            <person name="Du R."/>
            <person name="Wang X."/>
            <person name="Sun T."/>
            <person name="Guo L."/>
            <person name="Liang H."/>
            <person name="Lu P."/>
            <person name="Wu Y."/>
            <person name="Zhang Z."/>
            <person name="Ro D.K."/>
            <person name="Shang Y."/>
            <person name="Huang S."/>
            <person name="Yan J."/>
        </authorList>
    </citation>
    <scope>NUCLEOTIDE SEQUENCE [LARGE SCALE GENOMIC DNA]</scope>
    <source>
        <strain evidence="5">Ta-2019</strain>
    </source>
</reference>
<evidence type="ECO:0000256" key="3">
    <source>
        <dbReference type="SAM" id="SignalP"/>
    </source>
</evidence>
<feature type="compositionally biased region" description="Gly residues" evidence="2">
    <location>
        <begin position="446"/>
        <end position="456"/>
    </location>
</feature>
<dbReference type="PANTHER" id="PTHR46033">
    <property type="entry name" value="PROTEIN MAIN-LIKE 2"/>
    <property type="match status" value="1"/>
</dbReference>
<feature type="coiled-coil region" evidence="1">
    <location>
        <begin position="263"/>
        <end position="304"/>
    </location>
</feature>
<feature type="chain" id="PRO_5041238555" description="Aminotransferase-like plant mobile domain-containing protein" evidence="3">
    <location>
        <begin position="28"/>
        <end position="456"/>
    </location>
</feature>
<evidence type="ECO:0000259" key="4">
    <source>
        <dbReference type="Pfam" id="PF10536"/>
    </source>
</evidence>
<dbReference type="PANTHER" id="PTHR46033:SF1">
    <property type="entry name" value="PROTEIN MAIN-LIKE 2"/>
    <property type="match status" value="1"/>
</dbReference>
<proteinExistence type="predicted"/>
<dbReference type="Pfam" id="PF10536">
    <property type="entry name" value="PMD"/>
    <property type="match status" value="1"/>
</dbReference>
<name>A0AA38CF88_TAXCH</name>
<keyword evidence="1" id="KW-0175">Coiled coil</keyword>
<dbReference type="InterPro" id="IPR019557">
    <property type="entry name" value="AminoTfrase-like_pln_mobile"/>
</dbReference>
<evidence type="ECO:0000256" key="2">
    <source>
        <dbReference type="SAM" id="MobiDB-lite"/>
    </source>
</evidence>
<feature type="compositionally biased region" description="Low complexity" evidence="2">
    <location>
        <begin position="339"/>
        <end position="348"/>
    </location>
</feature>
<dbReference type="EMBL" id="JAHRHJ020000011">
    <property type="protein sequence ID" value="KAH9296659.1"/>
    <property type="molecule type" value="Genomic_DNA"/>
</dbReference>
<feature type="signal peptide" evidence="3">
    <location>
        <begin position="1"/>
        <end position="27"/>
    </location>
</feature>
<evidence type="ECO:0000256" key="1">
    <source>
        <dbReference type="SAM" id="Coils"/>
    </source>
</evidence>
<dbReference type="InterPro" id="IPR044824">
    <property type="entry name" value="MAIN-like"/>
</dbReference>
<comment type="caution">
    <text evidence="5">The sequence shown here is derived from an EMBL/GenBank/DDBJ whole genome shotgun (WGS) entry which is preliminary data.</text>
</comment>
<dbReference type="AlphaFoldDB" id="A0AA38CF88"/>